<comment type="caution">
    <text evidence="1">The sequence shown here is derived from an EMBL/GenBank/DDBJ whole genome shotgun (WGS) entry which is preliminary data.</text>
</comment>
<gene>
    <name evidence="1" type="ORF">EVAR_85280_1</name>
</gene>
<organism evidence="1 2">
    <name type="scientific">Eumeta variegata</name>
    <name type="common">Bagworm moth</name>
    <name type="synonym">Eumeta japonica</name>
    <dbReference type="NCBI Taxonomy" id="151549"/>
    <lineage>
        <taxon>Eukaryota</taxon>
        <taxon>Metazoa</taxon>
        <taxon>Ecdysozoa</taxon>
        <taxon>Arthropoda</taxon>
        <taxon>Hexapoda</taxon>
        <taxon>Insecta</taxon>
        <taxon>Pterygota</taxon>
        <taxon>Neoptera</taxon>
        <taxon>Endopterygota</taxon>
        <taxon>Lepidoptera</taxon>
        <taxon>Glossata</taxon>
        <taxon>Ditrysia</taxon>
        <taxon>Tineoidea</taxon>
        <taxon>Psychidae</taxon>
        <taxon>Oiketicinae</taxon>
        <taxon>Eumeta</taxon>
    </lineage>
</organism>
<dbReference type="Proteomes" id="UP000299102">
    <property type="component" value="Unassembled WGS sequence"/>
</dbReference>
<proteinExistence type="predicted"/>
<name>A0A4C1V7M9_EUMVA</name>
<dbReference type="AlphaFoldDB" id="A0A4C1V7M9"/>
<sequence length="130" mass="14918">MGYNLPGRYREIIERTRSGPLWQCGDIPVAGLAHTFVEILVGDRVHFEMQLLLVVNEISFENFYSAFESMKQRRRLSKRAPRTKQSEDRQITLLTTNSVGVMITDGVRSEIKVSKLDLPLKRSVNAPERI</sequence>
<evidence type="ECO:0000313" key="1">
    <source>
        <dbReference type="EMBL" id="GBP34560.1"/>
    </source>
</evidence>
<keyword evidence="2" id="KW-1185">Reference proteome</keyword>
<protein>
    <submittedName>
        <fullName evidence="1">Uncharacterized protein</fullName>
    </submittedName>
</protein>
<evidence type="ECO:0000313" key="2">
    <source>
        <dbReference type="Proteomes" id="UP000299102"/>
    </source>
</evidence>
<dbReference type="EMBL" id="BGZK01000290">
    <property type="protein sequence ID" value="GBP34560.1"/>
    <property type="molecule type" value="Genomic_DNA"/>
</dbReference>
<accession>A0A4C1V7M9</accession>
<reference evidence="1 2" key="1">
    <citation type="journal article" date="2019" name="Commun. Biol.">
        <title>The bagworm genome reveals a unique fibroin gene that provides high tensile strength.</title>
        <authorList>
            <person name="Kono N."/>
            <person name="Nakamura H."/>
            <person name="Ohtoshi R."/>
            <person name="Tomita M."/>
            <person name="Numata K."/>
            <person name="Arakawa K."/>
        </authorList>
    </citation>
    <scope>NUCLEOTIDE SEQUENCE [LARGE SCALE GENOMIC DNA]</scope>
</reference>